<evidence type="ECO:0000313" key="1">
    <source>
        <dbReference type="EMBL" id="KUM46085.1"/>
    </source>
</evidence>
<dbReference type="EMBL" id="LKAM01000013">
    <property type="protein sequence ID" value="KUM46085.1"/>
    <property type="molecule type" value="Genomic_DNA"/>
</dbReference>
<accession>A0A117NG11</accession>
<protein>
    <submittedName>
        <fullName evidence="1">Uncharacterized protein</fullName>
    </submittedName>
</protein>
<organism evidence="1">
    <name type="scientific">Picea glauca</name>
    <name type="common">White spruce</name>
    <name type="synonym">Pinus glauca</name>
    <dbReference type="NCBI Taxonomy" id="3330"/>
    <lineage>
        <taxon>Eukaryota</taxon>
        <taxon>Viridiplantae</taxon>
        <taxon>Streptophyta</taxon>
        <taxon>Embryophyta</taxon>
        <taxon>Tracheophyta</taxon>
        <taxon>Spermatophyta</taxon>
        <taxon>Pinopsida</taxon>
        <taxon>Pinidae</taxon>
        <taxon>Conifers I</taxon>
        <taxon>Pinales</taxon>
        <taxon>Pinaceae</taxon>
        <taxon>Picea</taxon>
    </lineage>
</organism>
<keyword evidence="1" id="KW-0496">Mitochondrion</keyword>
<comment type="caution">
    <text evidence="1">The sequence shown here is derived from an EMBL/GenBank/DDBJ whole genome shotgun (WGS) entry which is preliminary data.</text>
</comment>
<reference evidence="1" key="1">
    <citation type="journal article" date="2015" name="Genome Biol. Evol.">
        <title>Organellar Genomes of White Spruce (Picea glauca): Assembly and Annotation.</title>
        <authorList>
            <person name="Jackman S.D."/>
            <person name="Warren R.L."/>
            <person name="Gibb E.A."/>
            <person name="Vandervalk B.P."/>
            <person name="Mohamadi H."/>
            <person name="Chu J."/>
            <person name="Raymond A."/>
            <person name="Pleasance S."/>
            <person name="Coope R."/>
            <person name="Wildung M.R."/>
            <person name="Ritland C.E."/>
            <person name="Bousquet J."/>
            <person name="Jones S.J."/>
            <person name="Bohlmann J."/>
            <person name="Birol I."/>
        </authorList>
    </citation>
    <scope>NUCLEOTIDE SEQUENCE [LARGE SCALE GENOMIC DNA]</scope>
    <source>
        <tissue evidence="1">Flushing bud</tissue>
    </source>
</reference>
<proteinExistence type="predicted"/>
<sequence length="59" mass="6750">MSTCLASLPVNFPRTLDVPPFSIKRVSISQTLSLGYSLISQMSLLDKQLYYQEILRETR</sequence>
<dbReference type="AlphaFoldDB" id="A0A117NG11"/>
<name>A0A117NG11_PICGL</name>
<geneLocation type="mitochondrion" evidence="1"/>
<gene>
    <name evidence="1" type="ORF">ABT39_MTgene1891</name>
</gene>